<comment type="caution">
    <text evidence="1">The sequence shown here is derived from an EMBL/GenBank/DDBJ whole genome shotgun (WGS) entry which is preliminary data.</text>
</comment>
<organism evidence="1 2">
    <name type="scientific">Parelaphostrongylus tenuis</name>
    <name type="common">Meningeal worm</name>
    <dbReference type="NCBI Taxonomy" id="148309"/>
    <lineage>
        <taxon>Eukaryota</taxon>
        <taxon>Metazoa</taxon>
        <taxon>Ecdysozoa</taxon>
        <taxon>Nematoda</taxon>
        <taxon>Chromadorea</taxon>
        <taxon>Rhabditida</taxon>
        <taxon>Rhabditina</taxon>
        <taxon>Rhabditomorpha</taxon>
        <taxon>Strongyloidea</taxon>
        <taxon>Metastrongylidae</taxon>
        <taxon>Parelaphostrongylus</taxon>
    </lineage>
</organism>
<evidence type="ECO:0000313" key="2">
    <source>
        <dbReference type="Proteomes" id="UP001196413"/>
    </source>
</evidence>
<dbReference type="EMBL" id="JAHQIW010007501">
    <property type="protein sequence ID" value="KAJ1375015.1"/>
    <property type="molecule type" value="Genomic_DNA"/>
</dbReference>
<protein>
    <submittedName>
        <fullName evidence="1">Uncharacterized protein</fullName>
    </submittedName>
</protein>
<dbReference type="SUPFAM" id="SSF141739">
    <property type="entry name" value="MFPT repeat-like"/>
    <property type="match status" value="1"/>
</dbReference>
<dbReference type="AlphaFoldDB" id="A0AAD5RF70"/>
<sequence length="87" mass="9335">MTCKDGRQRVGYLDLSTEIALVSVGGKTESLGGRPAQEFLGIFHNLRPPPTGIEIYEDLGGDMKFGDNSPGCAGWYISKSSGLIMLL</sequence>
<keyword evidence="2" id="KW-1185">Reference proteome</keyword>
<name>A0AAD5RF70_PARTN</name>
<reference evidence="1" key="1">
    <citation type="submission" date="2021-06" db="EMBL/GenBank/DDBJ databases">
        <title>Parelaphostrongylus tenuis whole genome reference sequence.</title>
        <authorList>
            <person name="Garwood T.J."/>
            <person name="Larsen P.A."/>
            <person name="Fountain-Jones N.M."/>
            <person name="Garbe J.R."/>
            <person name="Macchietto M.G."/>
            <person name="Kania S.A."/>
            <person name="Gerhold R.W."/>
            <person name="Richards J.E."/>
            <person name="Wolf T.M."/>
        </authorList>
    </citation>
    <scope>NUCLEOTIDE SEQUENCE</scope>
    <source>
        <strain evidence="1">MNPRO001-30</strain>
        <tissue evidence="1">Meninges</tissue>
    </source>
</reference>
<evidence type="ECO:0000313" key="1">
    <source>
        <dbReference type="EMBL" id="KAJ1375015.1"/>
    </source>
</evidence>
<accession>A0AAD5RF70</accession>
<gene>
    <name evidence="1" type="ORF">KIN20_038238</name>
</gene>
<proteinExistence type="predicted"/>
<dbReference type="Proteomes" id="UP001196413">
    <property type="component" value="Unassembled WGS sequence"/>
</dbReference>